<dbReference type="Gene3D" id="3.40.50.150">
    <property type="entry name" value="Vaccinia Virus protein VP39"/>
    <property type="match status" value="1"/>
</dbReference>
<sequence length="615" mass="66624">MSLEVPRLRLDDSDWESSSDDDDVATPLEDFSSSPGVERRGPPSTLASLPSRRAMSARTDVDVVAASSFPIARVDYSLPPLSGMLSKDAVHRQRDRAHIFLSSPEGQELLRSERLYSRQTRRVLARVTQLRDAHIVVLGSGASRHLLSLFVYGPSRVTFVDPDQVVLARLQSIIAAERPDDLCTAEFSCMGAFQYLASGAPPASVIVMVKCAGLVLMNGRSVGEFFDLAAHALAYDGVLVVDHHIAYAGMSGKVGDLAAPSDYDRATVCGRYADEVAYSMDIHHPEFDPVLSWSPHSNPVQGWKQFVYRKVGGMRPELSTLDRGSVRPVVPFSVQPTGFDSDCDALVPPSTRGTKRVPVPSDRGKFSSAAILPKFDGTGGVLTVQGPGAVFISGTYRFALRLPKTYPTAIHASAELVRGDVTGKSQVVVVTGLLGLGDRHTNPQSLSGLALCRRVLGGLDAAGIVVNGSHMLDLFDYTCGVVRYPTADKRELLLPVDGLNCAIGDQLGNFYKLGSEWSVDVHSETGIDDITLARTWLGYNGGTIQLVMSWSEEADVAEFVPSDAACLRWRFSKHRPDKQGGARGGKLMVDLAAAHSAWRVYGNTYERLIRFLTSS</sequence>
<proteinExistence type="predicted"/>
<feature type="compositionally biased region" description="Basic and acidic residues" evidence="1">
    <location>
        <begin position="1"/>
        <end position="12"/>
    </location>
</feature>
<keyword evidence="2" id="KW-0489">Methyltransferase</keyword>
<dbReference type="EMBL" id="MF444219">
    <property type="protein sequence ID" value="AWY10947.1"/>
    <property type="molecule type" value="Genomic_RNA"/>
</dbReference>
<dbReference type="GO" id="GO:0008168">
    <property type="term" value="F:methyltransferase activity"/>
    <property type="evidence" value="ECO:0007669"/>
    <property type="project" value="UniProtKB-KW"/>
</dbReference>
<evidence type="ECO:0000256" key="1">
    <source>
        <dbReference type="SAM" id="MobiDB-lite"/>
    </source>
</evidence>
<dbReference type="CDD" id="cd02440">
    <property type="entry name" value="AdoMet_MTases"/>
    <property type="match status" value="1"/>
</dbReference>
<name>A0A2Z4QKB7_9VIRU</name>
<dbReference type="InterPro" id="IPR029063">
    <property type="entry name" value="SAM-dependent_MTases_sf"/>
</dbReference>
<evidence type="ECO:0000313" key="2">
    <source>
        <dbReference type="EMBL" id="AWY10947.1"/>
    </source>
</evidence>
<dbReference type="SUPFAM" id="SSF53335">
    <property type="entry name" value="S-adenosyl-L-methionine-dependent methyltransferases"/>
    <property type="match status" value="1"/>
</dbReference>
<dbReference type="GO" id="GO:0032259">
    <property type="term" value="P:methylation"/>
    <property type="evidence" value="ECO:0007669"/>
    <property type="project" value="UniProtKB-KW"/>
</dbReference>
<reference evidence="2" key="1">
    <citation type="journal article" date="2018" name="Front. Microbiol.">
        <title>Virome Characterization of a Collection of Sclerotinia sclerotiorum from Australia.</title>
        <authorList>
            <person name="Mu F."/>
            <person name="Xie J."/>
            <person name="Cheng S."/>
            <person name="You M.P."/>
            <person name="Barbetti M.J."/>
            <person name="Jia J."/>
            <person name="Wang Q."/>
            <person name="Cheng J."/>
            <person name="Fu Y."/>
            <person name="Chen T."/>
            <person name="Jiang D."/>
        </authorList>
    </citation>
    <scope>NUCLEOTIDE SEQUENCE</scope>
    <source>
        <strain evidence="2">SstRV1S3</strain>
    </source>
</reference>
<protein>
    <submittedName>
        <fullName evidence="2">Methyltransferase</fullName>
    </submittedName>
</protein>
<feature type="compositionally biased region" description="Acidic residues" evidence="1">
    <location>
        <begin position="13"/>
        <end position="24"/>
    </location>
</feature>
<accession>A0A2Z4QKB7</accession>
<keyword evidence="2" id="KW-0808">Transferase</keyword>
<organism evidence="2">
    <name type="scientific">Sclerotinia sclerotiorum tetramycovirus-1</name>
    <dbReference type="NCBI Taxonomy" id="2231775"/>
    <lineage>
        <taxon>Viruses</taxon>
        <taxon>Riboviria</taxon>
        <taxon>dsRNA viruses</taxon>
    </lineage>
</organism>
<feature type="region of interest" description="Disordered" evidence="1">
    <location>
        <begin position="1"/>
        <end position="52"/>
    </location>
</feature>